<keyword evidence="7" id="KW-0832">Ubl conjugation</keyword>
<evidence type="ECO:0000256" key="6">
    <source>
        <dbReference type="ARBA" id="ARBA00022786"/>
    </source>
</evidence>
<evidence type="ECO:0000256" key="7">
    <source>
        <dbReference type="ARBA" id="ARBA00022843"/>
    </source>
</evidence>
<keyword evidence="4" id="KW-1017">Isopeptide bond</keyword>
<evidence type="ECO:0000256" key="10">
    <source>
        <dbReference type="PROSITE-ProRule" id="PRU00330"/>
    </source>
</evidence>
<dbReference type="EMBL" id="JACMRX010000003">
    <property type="protein sequence ID" value="KAF7993583.1"/>
    <property type="molecule type" value="Genomic_DNA"/>
</dbReference>
<dbReference type="InterPro" id="IPR036390">
    <property type="entry name" value="WH_DNA-bd_sf"/>
</dbReference>
<evidence type="ECO:0000256" key="8">
    <source>
        <dbReference type="ARBA" id="ARBA00023242"/>
    </source>
</evidence>
<evidence type="ECO:0000256" key="2">
    <source>
        <dbReference type="ARBA" id="ARBA00004906"/>
    </source>
</evidence>
<feature type="compositionally biased region" description="Low complexity" evidence="12">
    <location>
        <begin position="411"/>
        <end position="439"/>
    </location>
</feature>
<dbReference type="InterPro" id="IPR045093">
    <property type="entry name" value="Cullin"/>
</dbReference>
<dbReference type="Gene3D" id="1.10.10.10">
    <property type="entry name" value="Winged helix-like DNA-binding domain superfamily/Winged helix DNA-binding domain"/>
    <property type="match status" value="1"/>
</dbReference>
<dbReference type="GO" id="GO:0031461">
    <property type="term" value="C:cullin-RING ubiquitin ligase complex"/>
    <property type="evidence" value="ECO:0007669"/>
    <property type="project" value="InterPro"/>
</dbReference>
<dbReference type="GO" id="GO:0005634">
    <property type="term" value="C:nucleus"/>
    <property type="evidence" value="ECO:0007669"/>
    <property type="project" value="UniProtKB-SubCell"/>
</dbReference>
<dbReference type="SUPFAM" id="SSF46785">
    <property type="entry name" value="Winged helix' DNA-binding domain"/>
    <property type="match status" value="1"/>
</dbReference>
<dbReference type="FunFam" id="1.20.1310.10:FF:000014">
    <property type="entry name" value="Cullin 5"/>
    <property type="match status" value="1"/>
</dbReference>
<keyword evidence="5" id="KW-0597">Phosphoprotein</keyword>
<feature type="domain" description="Cullin family profile" evidence="13">
    <location>
        <begin position="445"/>
        <end position="676"/>
    </location>
</feature>
<dbReference type="InterPro" id="IPR016159">
    <property type="entry name" value="Cullin_repeat-like_dom_sf"/>
</dbReference>
<dbReference type="Pfam" id="PF26557">
    <property type="entry name" value="Cullin_AB"/>
    <property type="match status" value="1"/>
</dbReference>
<sequence>MYNIRYTCAGHVKNFMMAAMLKDRGQFPFEDKWPAMRPIILKLLKQETVTQGEWQDLFYAVHLVCMWDEIGAPKLRDALKQDIMNFIQQAQQRVLQHHEEQALLKSYIAEWRKFFTQCNYLPTPFRQLESSLAGKTNINAQKRNQSDESIIRKLMLDSWNQSIFNDIKKRLQDSAMRLVRAERNGEAFDSQLVIGVRESYVNLCSNPADKLQIYRENFEAAYIEATEEFYWIKAPEYLQLHGVEDYMKYADIKLREEELRAKKYLEPNSTSVQLLIDCCVKVLVATFKVPILAECSRMINSHQTEKLRLMLKLMDRISDGVGPMLIDLEKHISSAGLADMMAAIDVITQDSEKYVERLLDLFRQFSTLVKQAFDDDPRFLTARDKAYKLVVNDATVFRLELPSRQGSGGPTTTIGNTKTTVPTSTLAPTPNSNNNTNTNGQPESKCPELLANYCDMLLRKTPLSKKLTSDEIESKLRDVLLVLKYVQNKDVFMRYHKAHLTRRLILDTSADSEKEENMVEWLREVGMPADYVNKLARMFQDIKVSQDLNQQFKEQCRETIADSINIKILNAGAWARGSERVTVSLPLQLEDYIPEVEEFYKKKHSGRKLQWYHHMSNGTITFTNQVGRFDVDVTTFQMAVLFAWNQRPFEKISYENLRLATELPDPELRRTLWSLCAFPKLRKQLILVEPPANSPKDFAHDTRCWVNQDFAIVKNGKTQKRGRLNLIGRLQLSTERSKEEDNQCIVQLRILRVQEAIIKILKMRKKINNAQLQTELVDILKNMFLPSKKMIKEQIEWLIEHKYIRRHDDDINTFVYMA</sequence>
<dbReference type="Pfam" id="PF10557">
    <property type="entry name" value="Cullin_Nedd8"/>
    <property type="match status" value="1"/>
</dbReference>
<evidence type="ECO:0000259" key="13">
    <source>
        <dbReference type="PROSITE" id="PS50069"/>
    </source>
</evidence>
<evidence type="ECO:0000256" key="1">
    <source>
        <dbReference type="ARBA" id="ARBA00004123"/>
    </source>
</evidence>
<dbReference type="PROSITE" id="PS01256">
    <property type="entry name" value="CULLIN_1"/>
    <property type="match status" value="1"/>
</dbReference>
<dbReference type="GO" id="GO:0031625">
    <property type="term" value="F:ubiquitin protein ligase binding"/>
    <property type="evidence" value="ECO:0007669"/>
    <property type="project" value="InterPro"/>
</dbReference>
<dbReference type="FunFam" id="1.20.1310.10:FF:000009">
    <property type="entry name" value="Cullin 5"/>
    <property type="match status" value="1"/>
</dbReference>
<dbReference type="SMART" id="SM00182">
    <property type="entry name" value="CULLIN"/>
    <property type="match status" value="1"/>
</dbReference>
<dbReference type="SUPFAM" id="SSF75632">
    <property type="entry name" value="Cullin homology domain"/>
    <property type="match status" value="1"/>
</dbReference>
<dbReference type="GO" id="GO:0006511">
    <property type="term" value="P:ubiquitin-dependent protein catabolic process"/>
    <property type="evidence" value="ECO:0007669"/>
    <property type="project" value="InterPro"/>
</dbReference>
<evidence type="ECO:0000256" key="9">
    <source>
        <dbReference type="ARBA" id="ARBA00040451"/>
    </source>
</evidence>
<dbReference type="SMART" id="SM00884">
    <property type="entry name" value="Cullin_Nedd8"/>
    <property type="match status" value="1"/>
</dbReference>
<evidence type="ECO:0000256" key="3">
    <source>
        <dbReference type="ARBA" id="ARBA00006019"/>
    </source>
</evidence>
<protein>
    <recommendedName>
        <fullName evidence="9">Cullin-5</fullName>
    </recommendedName>
</protein>
<keyword evidence="15" id="KW-1185">Reference proteome</keyword>
<proteinExistence type="inferred from homology"/>
<accession>A0A834XU79</accession>
<dbReference type="Pfam" id="PF00888">
    <property type="entry name" value="Cullin"/>
    <property type="match status" value="1"/>
</dbReference>
<dbReference type="InterPro" id="IPR016157">
    <property type="entry name" value="Cullin_CS"/>
</dbReference>
<comment type="caution">
    <text evidence="14">The sequence shown here is derived from an EMBL/GenBank/DDBJ whole genome shotgun (WGS) entry which is preliminary data.</text>
</comment>
<dbReference type="FunFam" id="1.10.10.10:FF:000142">
    <property type="entry name" value="Cullin 5"/>
    <property type="match status" value="1"/>
</dbReference>
<evidence type="ECO:0000313" key="14">
    <source>
        <dbReference type="EMBL" id="KAF7993583.1"/>
    </source>
</evidence>
<evidence type="ECO:0000256" key="4">
    <source>
        <dbReference type="ARBA" id="ARBA00022499"/>
    </source>
</evidence>
<evidence type="ECO:0000256" key="11">
    <source>
        <dbReference type="RuleBase" id="RU003829"/>
    </source>
</evidence>
<dbReference type="InterPro" id="IPR019559">
    <property type="entry name" value="Cullin_neddylation_domain"/>
</dbReference>
<dbReference type="GO" id="GO:0016567">
    <property type="term" value="P:protein ubiquitination"/>
    <property type="evidence" value="ECO:0007669"/>
    <property type="project" value="UniProtKB-ARBA"/>
</dbReference>
<evidence type="ECO:0000256" key="12">
    <source>
        <dbReference type="SAM" id="MobiDB-lite"/>
    </source>
</evidence>
<comment type="pathway">
    <text evidence="2">Protein modification; protein ubiquitination.</text>
</comment>
<keyword evidence="8" id="KW-0539">Nucleus</keyword>
<name>A0A834XU79_APHGI</name>
<dbReference type="PANTHER" id="PTHR11932">
    <property type="entry name" value="CULLIN"/>
    <property type="match status" value="1"/>
</dbReference>
<keyword evidence="6" id="KW-0833">Ubl conjugation pathway</keyword>
<dbReference type="Gene3D" id="1.20.1310.10">
    <property type="entry name" value="Cullin Repeats"/>
    <property type="match status" value="4"/>
</dbReference>
<dbReference type="OrthoDB" id="27073at2759"/>
<dbReference type="GO" id="GO:0007165">
    <property type="term" value="P:signal transduction"/>
    <property type="evidence" value="ECO:0007669"/>
    <property type="project" value="UniProtKB-ARBA"/>
</dbReference>
<dbReference type="FunFam" id="3.30.230.130:FF:000004">
    <property type="entry name" value="Cullin 5"/>
    <property type="match status" value="1"/>
</dbReference>
<evidence type="ECO:0000256" key="5">
    <source>
        <dbReference type="ARBA" id="ARBA00022553"/>
    </source>
</evidence>
<dbReference type="InterPro" id="IPR059120">
    <property type="entry name" value="Cullin-like_AB"/>
</dbReference>
<dbReference type="AlphaFoldDB" id="A0A834XU79"/>
<dbReference type="Proteomes" id="UP000639338">
    <property type="component" value="Unassembled WGS sequence"/>
</dbReference>
<dbReference type="InterPro" id="IPR036317">
    <property type="entry name" value="Cullin_homology_sf"/>
</dbReference>
<comment type="similarity">
    <text evidence="3 10 11">Belongs to the cullin family.</text>
</comment>
<feature type="region of interest" description="Disordered" evidence="12">
    <location>
        <begin position="402"/>
        <end position="444"/>
    </location>
</feature>
<organism evidence="14 15">
    <name type="scientific">Aphidius gifuensis</name>
    <name type="common">Parasitoid wasp</name>
    <dbReference type="NCBI Taxonomy" id="684658"/>
    <lineage>
        <taxon>Eukaryota</taxon>
        <taxon>Metazoa</taxon>
        <taxon>Ecdysozoa</taxon>
        <taxon>Arthropoda</taxon>
        <taxon>Hexapoda</taxon>
        <taxon>Insecta</taxon>
        <taxon>Pterygota</taxon>
        <taxon>Neoptera</taxon>
        <taxon>Endopterygota</taxon>
        <taxon>Hymenoptera</taxon>
        <taxon>Apocrita</taxon>
        <taxon>Ichneumonoidea</taxon>
        <taxon>Braconidae</taxon>
        <taxon>Aphidiinae</taxon>
        <taxon>Aphidius</taxon>
    </lineage>
</organism>
<dbReference type="FunFam" id="1.20.1310.10:FF:000017">
    <property type="entry name" value="Cullin 5"/>
    <property type="match status" value="1"/>
</dbReference>
<gene>
    <name evidence="14" type="ORF">HCN44_010178</name>
</gene>
<dbReference type="SUPFAM" id="SSF74788">
    <property type="entry name" value="Cullin repeat-like"/>
    <property type="match status" value="1"/>
</dbReference>
<dbReference type="InterPro" id="IPR016158">
    <property type="entry name" value="Cullin_homology"/>
</dbReference>
<dbReference type="PROSITE" id="PS50069">
    <property type="entry name" value="CULLIN_2"/>
    <property type="match status" value="1"/>
</dbReference>
<dbReference type="InterPro" id="IPR001373">
    <property type="entry name" value="Cullin_N"/>
</dbReference>
<dbReference type="Gene3D" id="3.30.230.130">
    <property type="entry name" value="Cullin, Chain C, Domain 2"/>
    <property type="match status" value="1"/>
</dbReference>
<comment type="subcellular location">
    <subcellularLocation>
        <location evidence="1">Nucleus</location>
    </subcellularLocation>
</comment>
<reference evidence="14 15" key="1">
    <citation type="submission" date="2020-08" db="EMBL/GenBank/DDBJ databases">
        <title>Aphidius gifuensis genome sequencing and assembly.</title>
        <authorList>
            <person name="Du Z."/>
        </authorList>
    </citation>
    <scope>NUCLEOTIDE SEQUENCE [LARGE SCALE GENOMIC DNA]</scope>
    <source>
        <strain evidence="14">YNYX2018</strain>
        <tissue evidence="14">Adults</tissue>
    </source>
</reference>
<evidence type="ECO:0000313" key="15">
    <source>
        <dbReference type="Proteomes" id="UP000639338"/>
    </source>
</evidence>
<dbReference type="InterPro" id="IPR036388">
    <property type="entry name" value="WH-like_DNA-bd_sf"/>
</dbReference>